<accession>A0A915I0B0</accession>
<dbReference type="AlphaFoldDB" id="A0A915I0B0"/>
<reference evidence="3" key="1">
    <citation type="submission" date="2022-11" db="UniProtKB">
        <authorList>
            <consortium name="WormBaseParasite"/>
        </authorList>
    </citation>
    <scope>IDENTIFICATION</scope>
</reference>
<proteinExistence type="predicted"/>
<evidence type="ECO:0000259" key="1">
    <source>
        <dbReference type="Pfam" id="PF25273"/>
    </source>
</evidence>
<organism evidence="2 3">
    <name type="scientific">Romanomermis culicivorax</name>
    <name type="common">Nematode worm</name>
    <dbReference type="NCBI Taxonomy" id="13658"/>
    <lineage>
        <taxon>Eukaryota</taxon>
        <taxon>Metazoa</taxon>
        <taxon>Ecdysozoa</taxon>
        <taxon>Nematoda</taxon>
        <taxon>Enoplea</taxon>
        <taxon>Dorylaimia</taxon>
        <taxon>Mermithida</taxon>
        <taxon>Mermithoidea</taxon>
        <taxon>Mermithidae</taxon>
        <taxon>Romanomermis</taxon>
    </lineage>
</organism>
<dbReference type="PANTHER" id="PTHR34415:SF1">
    <property type="entry name" value="INTEGRASE CATALYTIC DOMAIN-CONTAINING PROTEIN"/>
    <property type="match status" value="1"/>
</dbReference>
<name>A0A915I0B0_ROMCU</name>
<keyword evidence="2" id="KW-1185">Reference proteome</keyword>
<sequence length="126" mass="14518">MFNWTENQAGRGCEEVVSGLLAFFDIEAKQEELLAWSDSCCGQNKNFVVVCFWQYLVASRRFKCVEHKFPEVGHSFMDSDRDFALIEKNVRKVESVYSASDYRSIISKCKLKKPFVVQDISGIDEL</sequence>
<feature type="domain" description="DUF7869" evidence="1">
    <location>
        <begin position="33"/>
        <end position="114"/>
    </location>
</feature>
<evidence type="ECO:0000313" key="2">
    <source>
        <dbReference type="Proteomes" id="UP000887565"/>
    </source>
</evidence>
<dbReference type="OMA" id="CERDFDV"/>
<dbReference type="Proteomes" id="UP000887565">
    <property type="component" value="Unplaced"/>
</dbReference>
<dbReference type="WBParaSite" id="nRc.2.0.1.t07542-RA">
    <property type="protein sequence ID" value="nRc.2.0.1.t07542-RA"/>
    <property type="gene ID" value="nRc.2.0.1.g07542"/>
</dbReference>
<dbReference type="PANTHER" id="PTHR34415">
    <property type="entry name" value="INTEGRASE CATALYTIC DOMAIN-CONTAINING PROTEIN"/>
    <property type="match status" value="1"/>
</dbReference>
<dbReference type="Pfam" id="PF25273">
    <property type="entry name" value="DUF7869"/>
    <property type="match status" value="1"/>
</dbReference>
<evidence type="ECO:0000313" key="3">
    <source>
        <dbReference type="WBParaSite" id="nRc.2.0.1.t07542-RA"/>
    </source>
</evidence>
<protein>
    <recommendedName>
        <fullName evidence="1">DUF7869 domain-containing protein</fullName>
    </recommendedName>
</protein>
<dbReference type="InterPro" id="IPR057191">
    <property type="entry name" value="DUF7869"/>
</dbReference>